<sequence length="64" mass="7273">MSLTTEWDQPELHPFNVLIDGVEVCQVHAINKAHAEYLSESKTEFQNAISGKKKYSLQVRLAND</sequence>
<organism evidence="1 2">
    <name type="scientific">Tumebacillus permanentifrigoris</name>
    <dbReference type="NCBI Taxonomy" id="378543"/>
    <lineage>
        <taxon>Bacteria</taxon>
        <taxon>Bacillati</taxon>
        <taxon>Bacillota</taxon>
        <taxon>Bacilli</taxon>
        <taxon>Bacillales</taxon>
        <taxon>Alicyclobacillaceae</taxon>
        <taxon>Tumebacillus</taxon>
    </lineage>
</organism>
<gene>
    <name evidence="1" type="ORF">C7459_1181</name>
</gene>
<dbReference type="RefSeq" id="WP_109690681.1">
    <property type="nucleotide sequence ID" value="NZ_QGGL01000018.1"/>
</dbReference>
<comment type="caution">
    <text evidence="1">The sequence shown here is derived from an EMBL/GenBank/DDBJ whole genome shotgun (WGS) entry which is preliminary data.</text>
</comment>
<name>A0A316D3Y5_9BACL</name>
<reference evidence="1 2" key="1">
    <citation type="submission" date="2018-05" db="EMBL/GenBank/DDBJ databases">
        <title>Genomic Encyclopedia of Type Strains, Phase IV (KMG-IV): sequencing the most valuable type-strain genomes for metagenomic binning, comparative biology and taxonomic classification.</title>
        <authorList>
            <person name="Goeker M."/>
        </authorList>
    </citation>
    <scope>NUCLEOTIDE SEQUENCE [LARGE SCALE GENOMIC DNA]</scope>
    <source>
        <strain evidence="1 2">DSM 18773</strain>
    </source>
</reference>
<proteinExistence type="predicted"/>
<evidence type="ECO:0000313" key="2">
    <source>
        <dbReference type="Proteomes" id="UP000245634"/>
    </source>
</evidence>
<dbReference type="Proteomes" id="UP000245634">
    <property type="component" value="Unassembled WGS sequence"/>
</dbReference>
<evidence type="ECO:0000313" key="1">
    <source>
        <dbReference type="EMBL" id="PWK06937.1"/>
    </source>
</evidence>
<dbReference type="EMBL" id="QGGL01000018">
    <property type="protein sequence ID" value="PWK06937.1"/>
    <property type="molecule type" value="Genomic_DNA"/>
</dbReference>
<dbReference type="OrthoDB" id="1436793at1239"/>
<accession>A0A316D3Y5</accession>
<keyword evidence="2" id="KW-1185">Reference proteome</keyword>
<dbReference type="AlphaFoldDB" id="A0A316D3Y5"/>
<protein>
    <submittedName>
        <fullName evidence="1">Uncharacterized protein</fullName>
    </submittedName>
</protein>